<dbReference type="InterPro" id="IPR043502">
    <property type="entry name" value="DNA/RNA_pol_sf"/>
</dbReference>
<dbReference type="AlphaFoldDB" id="A0A7R8CLV6"/>
<evidence type="ECO:0000313" key="2">
    <source>
        <dbReference type="Proteomes" id="UP000675881"/>
    </source>
</evidence>
<protein>
    <submittedName>
        <fullName evidence="1">(salmon louse) hypothetical protein</fullName>
    </submittedName>
</protein>
<keyword evidence="2" id="KW-1185">Reference proteome</keyword>
<dbReference type="EMBL" id="HG994592">
    <property type="protein sequence ID" value="CAF2826325.1"/>
    <property type="molecule type" value="Genomic_DNA"/>
</dbReference>
<proteinExistence type="predicted"/>
<reference evidence="1" key="1">
    <citation type="submission" date="2021-02" db="EMBL/GenBank/DDBJ databases">
        <authorList>
            <person name="Bekaert M."/>
        </authorList>
    </citation>
    <scope>NUCLEOTIDE SEQUENCE</scope>
    <source>
        <strain evidence="1">IoA-00</strain>
    </source>
</reference>
<dbReference type="SUPFAM" id="SSF56672">
    <property type="entry name" value="DNA/RNA polymerases"/>
    <property type="match status" value="1"/>
</dbReference>
<evidence type="ECO:0000313" key="1">
    <source>
        <dbReference type="EMBL" id="CAF2826325.1"/>
    </source>
</evidence>
<dbReference type="Gene3D" id="3.30.70.270">
    <property type="match status" value="1"/>
</dbReference>
<organism evidence="1 2">
    <name type="scientific">Lepeophtheirus salmonis</name>
    <name type="common">Salmon louse</name>
    <name type="synonym">Caligus salmonis</name>
    <dbReference type="NCBI Taxonomy" id="72036"/>
    <lineage>
        <taxon>Eukaryota</taxon>
        <taxon>Metazoa</taxon>
        <taxon>Ecdysozoa</taxon>
        <taxon>Arthropoda</taxon>
        <taxon>Crustacea</taxon>
        <taxon>Multicrustacea</taxon>
        <taxon>Hexanauplia</taxon>
        <taxon>Copepoda</taxon>
        <taxon>Siphonostomatoida</taxon>
        <taxon>Caligidae</taxon>
        <taxon>Lepeophtheirus</taxon>
    </lineage>
</organism>
<name>A0A7R8CLV6_LEPSM</name>
<gene>
    <name evidence="1" type="ORF">LSAA_4122</name>
</gene>
<dbReference type="InterPro" id="IPR043128">
    <property type="entry name" value="Rev_trsase/Diguanyl_cyclase"/>
</dbReference>
<dbReference type="OrthoDB" id="6380665at2759"/>
<accession>A0A7R8CLV6</accession>
<dbReference type="GO" id="GO:0071897">
    <property type="term" value="P:DNA biosynthetic process"/>
    <property type="evidence" value="ECO:0007669"/>
    <property type="project" value="UniProtKB-ARBA"/>
</dbReference>
<dbReference type="Proteomes" id="UP000675881">
    <property type="component" value="Chromosome 13"/>
</dbReference>
<sequence length="151" mass="17097">MQKQQCTSKTRQKIAIYVPVLSLTLEKIESSEWVTHIVTVLKPYENGRICADYNDTISPVINKHLQSLAHPEELFGDLVGSNNRSSRPEETLYIDDILIYSNSIPEHLSTLRFVCDQISTTGVHLKKSTSVSSQAMGLPTWDSKCLREQFD</sequence>